<dbReference type="Proteomes" id="UP001211065">
    <property type="component" value="Unassembled WGS sequence"/>
</dbReference>
<evidence type="ECO:0000313" key="1">
    <source>
        <dbReference type="EMBL" id="KAJ3227242.1"/>
    </source>
</evidence>
<evidence type="ECO:0000313" key="2">
    <source>
        <dbReference type="Proteomes" id="UP001211065"/>
    </source>
</evidence>
<keyword evidence="2" id="KW-1185">Reference proteome</keyword>
<accession>A0AAD5UAA2</accession>
<reference evidence="1" key="1">
    <citation type="submission" date="2020-05" db="EMBL/GenBank/DDBJ databases">
        <title>Phylogenomic resolution of chytrid fungi.</title>
        <authorList>
            <person name="Stajich J.E."/>
            <person name="Amses K."/>
            <person name="Simmons R."/>
            <person name="Seto K."/>
            <person name="Myers J."/>
            <person name="Bonds A."/>
            <person name="Quandt C.A."/>
            <person name="Barry K."/>
            <person name="Liu P."/>
            <person name="Grigoriev I."/>
            <person name="Longcore J.E."/>
            <person name="James T.Y."/>
        </authorList>
    </citation>
    <scope>NUCLEOTIDE SEQUENCE</scope>
    <source>
        <strain evidence="1">JEL0476</strain>
    </source>
</reference>
<organism evidence="1 2">
    <name type="scientific">Clydaea vesicula</name>
    <dbReference type="NCBI Taxonomy" id="447962"/>
    <lineage>
        <taxon>Eukaryota</taxon>
        <taxon>Fungi</taxon>
        <taxon>Fungi incertae sedis</taxon>
        <taxon>Chytridiomycota</taxon>
        <taxon>Chytridiomycota incertae sedis</taxon>
        <taxon>Chytridiomycetes</taxon>
        <taxon>Lobulomycetales</taxon>
        <taxon>Lobulomycetaceae</taxon>
        <taxon>Clydaea</taxon>
    </lineage>
</organism>
<proteinExistence type="predicted"/>
<comment type="caution">
    <text evidence="1">The sequence shown here is derived from an EMBL/GenBank/DDBJ whole genome shotgun (WGS) entry which is preliminary data.</text>
</comment>
<dbReference type="EMBL" id="JADGJW010000020">
    <property type="protein sequence ID" value="KAJ3227242.1"/>
    <property type="molecule type" value="Genomic_DNA"/>
</dbReference>
<protein>
    <submittedName>
        <fullName evidence="1">Uncharacterized protein</fullName>
    </submittedName>
</protein>
<gene>
    <name evidence="1" type="ORF">HK099_002935</name>
</gene>
<dbReference type="AlphaFoldDB" id="A0AAD5UAA2"/>
<sequence>MELASVEEEYNVRLDTNLDLLVSNFSYLLRASTLTYEQVDKLGQEITVKKNKFNVKQEKLLIDGTTANIVIFL</sequence>
<name>A0AAD5UAA2_9FUNG</name>